<dbReference type="RefSeq" id="XP_033678145.1">
    <property type="nucleotide sequence ID" value="XM_033819592.1"/>
</dbReference>
<dbReference type="PANTHER" id="PTHR10908:SF0">
    <property type="entry name" value="SEROTONIN N-ACETYLTRANSFERASE"/>
    <property type="match status" value="1"/>
</dbReference>
<sequence>MPRDLLADKKTLEEMPPLSKEPAAASPPPDPMPLYRMPVSLLEERFKKMKDLHPYALLLNQDDLDDCDWLEHASFEPHEAASREKLEYRLTICGELCSGLFSSAYPTETGPLGSLVKARKFPSVDSADSDRKRLLLGHVIATKTTSNIVTDSSMDFPSDWRTNYQLGPPVGHHEEGETVCLHSLCIHPDFHGKGLGAVLLRGWTQRMRDAGIGKRIALICRERFVEFYEKAGFKKLGPSACKYGGGGWFDMVMEFENNGDEDDI</sequence>
<keyword evidence="6" id="KW-1185">Reference proteome</keyword>
<organism evidence="5 6">
    <name type="scientific">Trematosphaeria pertusa</name>
    <dbReference type="NCBI Taxonomy" id="390896"/>
    <lineage>
        <taxon>Eukaryota</taxon>
        <taxon>Fungi</taxon>
        <taxon>Dikarya</taxon>
        <taxon>Ascomycota</taxon>
        <taxon>Pezizomycotina</taxon>
        <taxon>Dothideomycetes</taxon>
        <taxon>Pleosporomycetidae</taxon>
        <taxon>Pleosporales</taxon>
        <taxon>Massarineae</taxon>
        <taxon>Trematosphaeriaceae</taxon>
        <taxon>Trematosphaeria</taxon>
    </lineage>
</organism>
<dbReference type="SUPFAM" id="SSF55729">
    <property type="entry name" value="Acyl-CoA N-acyltransferases (Nat)"/>
    <property type="match status" value="1"/>
</dbReference>
<dbReference type="InterPro" id="IPR000182">
    <property type="entry name" value="GNAT_dom"/>
</dbReference>
<dbReference type="PANTHER" id="PTHR10908">
    <property type="entry name" value="SEROTONIN N-ACETYLTRANSFERASE"/>
    <property type="match status" value="1"/>
</dbReference>
<proteinExistence type="predicted"/>
<dbReference type="Gene3D" id="3.40.630.30">
    <property type="match status" value="1"/>
</dbReference>
<evidence type="ECO:0000259" key="4">
    <source>
        <dbReference type="PROSITE" id="PS51186"/>
    </source>
</evidence>
<dbReference type="Pfam" id="PF13673">
    <property type="entry name" value="Acetyltransf_10"/>
    <property type="match status" value="1"/>
</dbReference>
<dbReference type="GeneID" id="54572922"/>
<dbReference type="PROSITE" id="PS51186">
    <property type="entry name" value="GNAT"/>
    <property type="match status" value="1"/>
</dbReference>
<keyword evidence="1 5" id="KW-0808">Transferase</keyword>
<feature type="domain" description="N-acetyltransferase" evidence="4">
    <location>
        <begin position="122"/>
        <end position="256"/>
    </location>
</feature>
<evidence type="ECO:0000256" key="3">
    <source>
        <dbReference type="SAM" id="MobiDB-lite"/>
    </source>
</evidence>
<dbReference type="GO" id="GO:0005737">
    <property type="term" value="C:cytoplasm"/>
    <property type="evidence" value="ECO:0007669"/>
    <property type="project" value="TreeGrafter"/>
</dbReference>
<dbReference type="OrthoDB" id="30840at2759"/>
<feature type="region of interest" description="Disordered" evidence="3">
    <location>
        <begin position="1"/>
        <end position="32"/>
    </location>
</feature>
<evidence type="ECO:0000256" key="2">
    <source>
        <dbReference type="ARBA" id="ARBA00023315"/>
    </source>
</evidence>
<keyword evidence="2" id="KW-0012">Acyltransferase</keyword>
<dbReference type="AlphaFoldDB" id="A0A6A6HYK8"/>
<gene>
    <name evidence="5" type="ORF">BU26DRAFT_127016</name>
</gene>
<dbReference type="GO" id="GO:0004059">
    <property type="term" value="F:aralkylamine N-acetyltransferase activity"/>
    <property type="evidence" value="ECO:0007669"/>
    <property type="project" value="TreeGrafter"/>
</dbReference>
<dbReference type="Proteomes" id="UP000800094">
    <property type="component" value="Unassembled WGS sequence"/>
</dbReference>
<dbReference type="InterPro" id="IPR051635">
    <property type="entry name" value="SNAT-like"/>
</dbReference>
<evidence type="ECO:0000313" key="6">
    <source>
        <dbReference type="Proteomes" id="UP000800094"/>
    </source>
</evidence>
<reference evidence="5" key="1">
    <citation type="journal article" date="2020" name="Stud. Mycol.">
        <title>101 Dothideomycetes genomes: a test case for predicting lifestyles and emergence of pathogens.</title>
        <authorList>
            <person name="Haridas S."/>
            <person name="Albert R."/>
            <person name="Binder M."/>
            <person name="Bloem J."/>
            <person name="Labutti K."/>
            <person name="Salamov A."/>
            <person name="Andreopoulos B."/>
            <person name="Baker S."/>
            <person name="Barry K."/>
            <person name="Bills G."/>
            <person name="Bluhm B."/>
            <person name="Cannon C."/>
            <person name="Castanera R."/>
            <person name="Culley D."/>
            <person name="Daum C."/>
            <person name="Ezra D."/>
            <person name="Gonzalez J."/>
            <person name="Henrissat B."/>
            <person name="Kuo A."/>
            <person name="Liang C."/>
            <person name="Lipzen A."/>
            <person name="Lutzoni F."/>
            <person name="Magnuson J."/>
            <person name="Mondo S."/>
            <person name="Nolan M."/>
            <person name="Ohm R."/>
            <person name="Pangilinan J."/>
            <person name="Park H.-J."/>
            <person name="Ramirez L."/>
            <person name="Alfaro M."/>
            <person name="Sun H."/>
            <person name="Tritt A."/>
            <person name="Yoshinaga Y."/>
            <person name="Zwiers L.-H."/>
            <person name="Turgeon B."/>
            <person name="Goodwin S."/>
            <person name="Spatafora J."/>
            <person name="Crous P."/>
            <person name="Grigoriev I."/>
        </authorList>
    </citation>
    <scope>NUCLEOTIDE SEQUENCE</scope>
    <source>
        <strain evidence="5">CBS 122368</strain>
    </source>
</reference>
<dbReference type="EMBL" id="ML987206">
    <property type="protein sequence ID" value="KAF2243141.1"/>
    <property type="molecule type" value="Genomic_DNA"/>
</dbReference>
<name>A0A6A6HYK8_9PLEO</name>
<feature type="compositionally biased region" description="Basic and acidic residues" evidence="3">
    <location>
        <begin position="1"/>
        <end position="13"/>
    </location>
</feature>
<dbReference type="CDD" id="cd04301">
    <property type="entry name" value="NAT_SF"/>
    <property type="match status" value="1"/>
</dbReference>
<protein>
    <submittedName>
        <fullName evidence="5">Acetyltransferase</fullName>
    </submittedName>
</protein>
<accession>A0A6A6HYK8</accession>
<evidence type="ECO:0000256" key="1">
    <source>
        <dbReference type="ARBA" id="ARBA00022679"/>
    </source>
</evidence>
<dbReference type="InterPro" id="IPR016181">
    <property type="entry name" value="Acyl_CoA_acyltransferase"/>
</dbReference>
<evidence type="ECO:0000313" key="5">
    <source>
        <dbReference type="EMBL" id="KAF2243141.1"/>
    </source>
</evidence>